<organism evidence="1 2">
    <name type="scientific">Actinoallomurus acaciae</name>
    <dbReference type="NCBI Taxonomy" id="502577"/>
    <lineage>
        <taxon>Bacteria</taxon>
        <taxon>Bacillati</taxon>
        <taxon>Actinomycetota</taxon>
        <taxon>Actinomycetes</taxon>
        <taxon>Streptosporangiales</taxon>
        <taxon>Thermomonosporaceae</taxon>
        <taxon>Actinoallomurus</taxon>
    </lineage>
</organism>
<dbReference type="EMBL" id="JBHLZP010000048">
    <property type="protein sequence ID" value="MFB9832401.1"/>
    <property type="molecule type" value="Genomic_DNA"/>
</dbReference>
<sequence length="45" mass="4719">MWTVDCAPALDAAVGDVEGCDVVRVEPARRFGSSRPVQGACINLS</sequence>
<accession>A0ABV5YBK1</accession>
<comment type="caution">
    <text evidence="1">The sequence shown here is derived from an EMBL/GenBank/DDBJ whole genome shotgun (WGS) entry which is preliminary data.</text>
</comment>
<evidence type="ECO:0000313" key="1">
    <source>
        <dbReference type="EMBL" id="MFB9832401.1"/>
    </source>
</evidence>
<evidence type="ECO:0000313" key="2">
    <source>
        <dbReference type="Proteomes" id="UP001589627"/>
    </source>
</evidence>
<dbReference type="Proteomes" id="UP001589627">
    <property type="component" value="Unassembled WGS sequence"/>
</dbReference>
<keyword evidence="2" id="KW-1185">Reference proteome</keyword>
<proteinExistence type="predicted"/>
<dbReference type="RefSeq" id="WP_378198123.1">
    <property type="nucleotide sequence ID" value="NZ_JBHLZP010000048.1"/>
</dbReference>
<gene>
    <name evidence="1" type="ORF">ACFFNX_09400</name>
</gene>
<reference evidence="1 2" key="1">
    <citation type="submission" date="2024-09" db="EMBL/GenBank/DDBJ databases">
        <authorList>
            <person name="Sun Q."/>
            <person name="Mori K."/>
        </authorList>
    </citation>
    <scope>NUCLEOTIDE SEQUENCE [LARGE SCALE GENOMIC DNA]</scope>
    <source>
        <strain evidence="1 2">TBRC 0563</strain>
    </source>
</reference>
<protein>
    <submittedName>
        <fullName evidence="1">Uncharacterized protein</fullName>
    </submittedName>
</protein>
<name>A0ABV5YBK1_9ACTN</name>